<dbReference type="AlphaFoldDB" id="A0A9Q4AKG6"/>
<dbReference type="Proteomes" id="UP001060275">
    <property type="component" value="Unassembled WGS sequence"/>
</dbReference>
<dbReference type="EMBL" id="JAMWDU010000001">
    <property type="protein sequence ID" value="MCP8885507.1"/>
    <property type="molecule type" value="Genomic_DNA"/>
</dbReference>
<evidence type="ECO:0000313" key="2">
    <source>
        <dbReference type="EMBL" id="MCP8885507.1"/>
    </source>
</evidence>
<gene>
    <name evidence="2" type="ORF">NF348_00105</name>
</gene>
<proteinExistence type="predicted"/>
<comment type="caution">
    <text evidence="2">The sequence shown here is derived from an EMBL/GenBank/DDBJ whole genome shotgun (WGS) entry which is preliminary data.</text>
</comment>
<name>A0A9Q4AKG6_9HYPH</name>
<feature type="signal peptide" evidence="1">
    <location>
        <begin position="1"/>
        <end position="20"/>
    </location>
</feature>
<evidence type="ECO:0000313" key="3">
    <source>
        <dbReference type="Proteomes" id="UP001060275"/>
    </source>
</evidence>
<organism evidence="2 3">
    <name type="scientific">Devosia ureilytica</name>
    <dbReference type="NCBI Taxonomy" id="2952754"/>
    <lineage>
        <taxon>Bacteria</taxon>
        <taxon>Pseudomonadati</taxon>
        <taxon>Pseudomonadota</taxon>
        <taxon>Alphaproteobacteria</taxon>
        <taxon>Hyphomicrobiales</taxon>
        <taxon>Devosiaceae</taxon>
        <taxon>Devosia</taxon>
    </lineage>
</organism>
<accession>A0A9Q4AKG6</accession>
<keyword evidence="3" id="KW-1185">Reference proteome</keyword>
<evidence type="ECO:0000256" key="1">
    <source>
        <dbReference type="SAM" id="SignalP"/>
    </source>
</evidence>
<protein>
    <submittedName>
        <fullName evidence="2">Uncharacterized protein</fullName>
    </submittedName>
</protein>
<sequence>MSRKRVVAGLLILASGAVVADELTDLVPAETGAAACWQRIYDAPHLAAHPDQQVAAMTLSLNFAAYDDTDPGMHYFGMDVTLRDGRRGETGGACRTNDDGRVNCGVECDGGGIQIRLRPDGSLLADLEAYGFIRVEGECASSGEGSSFSLEPGLDDKQFLLHPADGKLCKGLLTQW</sequence>
<keyword evidence="1" id="KW-0732">Signal</keyword>
<feature type="chain" id="PRO_5040491907" evidence="1">
    <location>
        <begin position="21"/>
        <end position="176"/>
    </location>
</feature>
<dbReference type="RefSeq" id="WP_254673270.1">
    <property type="nucleotide sequence ID" value="NZ_JAMWDU010000001.1"/>
</dbReference>
<reference evidence="2" key="1">
    <citation type="submission" date="2022-06" db="EMBL/GenBank/DDBJ databases">
        <title>Devosia sp. XJ19-45 genome assembly.</title>
        <authorList>
            <person name="Li B."/>
            <person name="Cai M."/>
            <person name="Nie G."/>
            <person name="Li W."/>
        </authorList>
    </citation>
    <scope>NUCLEOTIDE SEQUENCE</scope>
    <source>
        <strain evidence="2">XJ19-45</strain>
    </source>
</reference>